<dbReference type="AlphaFoldDB" id="A0A2P2Q6D2"/>
<sequence>MPSSMFSASSSISNWLFCVSFQQWIKICKFGSFNLNFARCLIRKEGQDQSSIPYGAT</sequence>
<name>A0A2P2Q6D2_RHIMU</name>
<evidence type="ECO:0000313" key="1">
    <source>
        <dbReference type="EMBL" id="MBX62547.1"/>
    </source>
</evidence>
<dbReference type="EMBL" id="GGEC01082063">
    <property type="protein sequence ID" value="MBX62547.1"/>
    <property type="molecule type" value="Transcribed_RNA"/>
</dbReference>
<accession>A0A2P2Q6D2</accession>
<organism evidence="1">
    <name type="scientific">Rhizophora mucronata</name>
    <name type="common">Asiatic mangrove</name>
    <dbReference type="NCBI Taxonomy" id="61149"/>
    <lineage>
        <taxon>Eukaryota</taxon>
        <taxon>Viridiplantae</taxon>
        <taxon>Streptophyta</taxon>
        <taxon>Embryophyta</taxon>
        <taxon>Tracheophyta</taxon>
        <taxon>Spermatophyta</taxon>
        <taxon>Magnoliopsida</taxon>
        <taxon>eudicotyledons</taxon>
        <taxon>Gunneridae</taxon>
        <taxon>Pentapetalae</taxon>
        <taxon>rosids</taxon>
        <taxon>fabids</taxon>
        <taxon>Malpighiales</taxon>
        <taxon>Rhizophoraceae</taxon>
        <taxon>Rhizophora</taxon>
    </lineage>
</organism>
<protein>
    <submittedName>
        <fullName evidence="1">Uncharacterized protein</fullName>
    </submittedName>
</protein>
<reference evidence="1" key="1">
    <citation type="submission" date="2018-02" db="EMBL/GenBank/DDBJ databases">
        <title>Rhizophora mucronata_Transcriptome.</title>
        <authorList>
            <person name="Meera S.P."/>
            <person name="Sreeshan A."/>
            <person name="Augustine A."/>
        </authorList>
    </citation>
    <scope>NUCLEOTIDE SEQUENCE</scope>
    <source>
        <tissue evidence="1">Leaf</tissue>
    </source>
</reference>
<proteinExistence type="predicted"/>